<dbReference type="InterPro" id="IPR000182">
    <property type="entry name" value="GNAT_dom"/>
</dbReference>
<feature type="domain" description="N-acetyltransferase" evidence="1">
    <location>
        <begin position="10"/>
        <end position="173"/>
    </location>
</feature>
<accession>A0ABR7KWA2</accession>
<dbReference type="EMBL" id="JACRYL010000020">
    <property type="protein sequence ID" value="MBC6112383.1"/>
    <property type="molecule type" value="Genomic_DNA"/>
</dbReference>
<dbReference type="InterPro" id="IPR016181">
    <property type="entry name" value="Acyl_CoA_acyltransferase"/>
</dbReference>
<dbReference type="Pfam" id="PF13302">
    <property type="entry name" value="Acetyltransf_3"/>
    <property type="match status" value="1"/>
</dbReference>
<dbReference type="PANTHER" id="PTHR43792">
    <property type="entry name" value="GNAT FAMILY, PUTATIVE (AFU_ORTHOLOGUE AFUA_3G00765)-RELATED-RELATED"/>
    <property type="match status" value="1"/>
</dbReference>
<dbReference type="PROSITE" id="PS51186">
    <property type="entry name" value="GNAT"/>
    <property type="match status" value="1"/>
</dbReference>
<dbReference type="Proteomes" id="UP000652755">
    <property type="component" value="Unassembled WGS sequence"/>
</dbReference>
<keyword evidence="3" id="KW-1185">Reference proteome</keyword>
<dbReference type="SUPFAM" id="SSF55729">
    <property type="entry name" value="Acyl-CoA N-acyltransferases (Nat)"/>
    <property type="match status" value="1"/>
</dbReference>
<name>A0ABR7KWA2_9SPHI</name>
<organism evidence="2 3">
    <name type="scientific">Pedobacter fastidiosus</name>
    <dbReference type="NCBI Taxonomy" id="2765361"/>
    <lineage>
        <taxon>Bacteria</taxon>
        <taxon>Pseudomonadati</taxon>
        <taxon>Bacteroidota</taxon>
        <taxon>Sphingobacteriia</taxon>
        <taxon>Sphingobacteriales</taxon>
        <taxon>Sphingobacteriaceae</taxon>
        <taxon>Pedobacter</taxon>
    </lineage>
</organism>
<reference evidence="2 3" key="1">
    <citation type="submission" date="2020-08" db="EMBL/GenBank/DDBJ databases">
        <authorList>
            <person name="Sun Q."/>
            <person name="Inoue M."/>
        </authorList>
    </citation>
    <scope>NUCLEOTIDE SEQUENCE [LARGE SCALE GENOMIC DNA]</scope>
    <source>
        <strain evidence="2 3">CCM 8938</strain>
    </source>
</reference>
<evidence type="ECO:0000313" key="3">
    <source>
        <dbReference type="Proteomes" id="UP000652755"/>
    </source>
</evidence>
<protein>
    <submittedName>
        <fullName evidence="2">GNAT family N-acetyltransferase</fullName>
    </submittedName>
</protein>
<dbReference type="InterPro" id="IPR051531">
    <property type="entry name" value="N-acetyltransferase"/>
</dbReference>
<dbReference type="RefSeq" id="WP_187072810.1">
    <property type="nucleotide sequence ID" value="NZ_JACRYL010000020.1"/>
</dbReference>
<proteinExistence type="predicted"/>
<comment type="caution">
    <text evidence="2">The sequence shown here is derived from an EMBL/GenBank/DDBJ whole genome shotgun (WGS) entry which is preliminary data.</text>
</comment>
<dbReference type="Gene3D" id="3.40.630.30">
    <property type="match status" value="1"/>
</dbReference>
<evidence type="ECO:0000259" key="1">
    <source>
        <dbReference type="PROSITE" id="PS51186"/>
    </source>
</evidence>
<sequence length="179" mass="20789">MKIFAETERLILRELLPIDAEGMFELDSDPDVHLYLGNNPIKSIEQSKSDIEFIREQYKRLGIGRWAVIEKETGDFVGWSGLKLITKLTNNHVNYYDLGYRFIKRFWGKGYATETAQASIDYGFNELNLDYIIGIADVDNLGSIHVLEKVGLKKIELFDYTGKLHHWMRIEKQTSQIQL</sequence>
<gene>
    <name evidence="2" type="ORF">H7U22_18325</name>
</gene>
<dbReference type="PANTHER" id="PTHR43792:SF16">
    <property type="entry name" value="N-ACETYLTRANSFERASE DOMAIN-CONTAINING PROTEIN"/>
    <property type="match status" value="1"/>
</dbReference>
<evidence type="ECO:0000313" key="2">
    <source>
        <dbReference type="EMBL" id="MBC6112383.1"/>
    </source>
</evidence>